<reference evidence="1" key="1">
    <citation type="submission" date="2022-09" db="EMBL/GenBank/DDBJ databases">
        <title>Interaction between co-microsymbionts with complementary sets of symbiotic genes in legume-rhizobium systems.</title>
        <authorList>
            <person name="Safronova V."/>
            <person name="Sazanova A."/>
            <person name="Afonin A."/>
            <person name="Chirak E."/>
        </authorList>
    </citation>
    <scope>NUCLEOTIDE SEQUENCE</scope>
    <source>
        <strain evidence="1">A18/3m</strain>
    </source>
</reference>
<protein>
    <submittedName>
        <fullName evidence="1">Autotransporter outer membrane beta-barrel domain-containing protein</fullName>
    </submittedName>
</protein>
<geneLocation type="plasmid" evidence="1 2">
    <name>p_unnamed1</name>
</geneLocation>
<keyword evidence="1" id="KW-0614">Plasmid</keyword>
<sequence length="90" mass="9041">MMIPAKRPTASILPVDGNYTGNGGTLVIESELRGDASPTDRLVVTGDTAGTTNVKVVNLDPDNAGGQTVEGIKIVDVGGASNGAFSLLGD</sequence>
<accession>A0ACD4CYA3</accession>
<keyword evidence="2" id="KW-1185">Reference proteome</keyword>
<organism evidence="1 2">
    <name type="scientific">Phyllobacterium zundukense</name>
    <dbReference type="NCBI Taxonomy" id="1867719"/>
    <lineage>
        <taxon>Bacteria</taxon>
        <taxon>Pseudomonadati</taxon>
        <taxon>Pseudomonadota</taxon>
        <taxon>Alphaproteobacteria</taxon>
        <taxon>Hyphomicrobiales</taxon>
        <taxon>Phyllobacteriaceae</taxon>
        <taxon>Phyllobacterium</taxon>
    </lineage>
</organism>
<dbReference type="Proteomes" id="UP001061991">
    <property type="component" value="Plasmid p_unnamed1"/>
</dbReference>
<evidence type="ECO:0000313" key="1">
    <source>
        <dbReference type="EMBL" id="UXN58546.1"/>
    </source>
</evidence>
<evidence type="ECO:0000313" key="2">
    <source>
        <dbReference type="Proteomes" id="UP001061991"/>
    </source>
</evidence>
<name>A0ACD4CYA3_9HYPH</name>
<dbReference type="EMBL" id="CP104972">
    <property type="protein sequence ID" value="UXN58546.1"/>
    <property type="molecule type" value="Genomic_DNA"/>
</dbReference>
<gene>
    <name evidence="1" type="ORF">N8E88_11045</name>
</gene>
<proteinExistence type="predicted"/>